<dbReference type="Pfam" id="PF12874">
    <property type="entry name" value="zf-met"/>
    <property type="match status" value="1"/>
</dbReference>
<evidence type="ECO:0000259" key="7">
    <source>
        <dbReference type="PROSITE" id="PS50157"/>
    </source>
</evidence>
<keyword evidence="3 5" id="KW-0863">Zinc-finger</keyword>
<feature type="domain" description="C2H2-type" evidence="7">
    <location>
        <begin position="832"/>
        <end position="860"/>
    </location>
</feature>
<keyword evidence="4" id="KW-0862">Zinc</keyword>
<evidence type="ECO:0000256" key="4">
    <source>
        <dbReference type="ARBA" id="ARBA00022833"/>
    </source>
</evidence>
<accession>A0A835L9V4</accession>
<dbReference type="GO" id="GO:0003676">
    <property type="term" value="F:nucleic acid binding"/>
    <property type="evidence" value="ECO:0007669"/>
    <property type="project" value="InterPro"/>
</dbReference>
<dbReference type="PANTHER" id="PTHR24379:SF121">
    <property type="entry name" value="C2H2-TYPE DOMAIN-CONTAINING PROTEIN"/>
    <property type="match status" value="1"/>
</dbReference>
<feature type="region of interest" description="Disordered" evidence="6">
    <location>
        <begin position="247"/>
        <end position="338"/>
    </location>
</feature>
<feature type="domain" description="C2H2-type" evidence="7">
    <location>
        <begin position="585"/>
        <end position="609"/>
    </location>
</feature>
<dbReference type="InterPro" id="IPR013087">
    <property type="entry name" value="Znf_C2H2_type"/>
</dbReference>
<feature type="domain" description="C2H2-type" evidence="7">
    <location>
        <begin position="963"/>
        <end position="990"/>
    </location>
</feature>
<evidence type="ECO:0000313" key="8">
    <source>
        <dbReference type="EMBL" id="KAF9422262.1"/>
    </source>
</evidence>
<dbReference type="GO" id="GO:0008270">
    <property type="term" value="F:zinc ion binding"/>
    <property type="evidence" value="ECO:0007669"/>
    <property type="project" value="UniProtKB-KW"/>
</dbReference>
<keyword evidence="1" id="KW-0479">Metal-binding</keyword>
<sequence length="1069" mass="122260">TPIIKKFPEQRCNDCCDVNDIADSEAICQPSRVSCLSTAMVSGGAGPIDACHSYPQPPIVECNSSLEKHLTGFDSSVHTRMLSPREDDDDDSHLCIKCNTTIVGLDNYVKHRKQRCGKLKPEDPKPELPAIDTLEPSYSLGADVFFQSLELQSSVKKTSLSRLTPPIPISKASIDRKTSLAVPSTSRDIPRMSPLENNLRGEDWIGGHSLRIGSNEDNQTKLINAVASISGASQVKKDIPTSSYSINYDYKADEESDESEESEDDEEEDHPTGAKWKPPPNYTGGKWRPASPDHEDWDMREEQEHTGGKWKPIMPDNTERDEDYDAPPPGHTKGKWVPGANEKTQIMQTTIQTKGSVQYWCGPCNRRLNSRAIYDKHLRSSLHLKKVLPEHELEFSGHLEPMKPVMDKRLTRPSRFINDDIYSQVEKKRHGKAETKINIKIQKKKRKRKITFVHCSGCKSRVRQHLMGKHLISHYHFRKATDTNTVTYQQLILDNMDAIVHQSPFQCSPCKFYTNWLSTFMQHWFSEEHEEKLASIEGRLWCSFCKFDCESSQEMLQHLSSSDHSEVVAVINRSMPIIIRKKTLFKCDACSKEFRYNIEMKRHCQKTGHPLAITATDNYQELHKCQHCKAKFKSSLTLAAHLKSKHEQRAYLCLVCDMNFKSSDEAKRHRQTSEHRIKRKENLREQGLPTKDMTKKCPYCTDNVILRNILVLKEHIRRVHPNIRKKCPKCGMSFILSQEVTRHVRDNACQLSQTAQITSSIFWNCSQCLFTTDSQAECFFHEMLHTTPKKEVLKVGDTEKVLLKYPCPLCPKTFRKASLRQHLRQHTFERPFICSTCGANFTRQTSLANHFRNEHSTEVAKIPKLSAIVERIEDFECGKCKSRFSSNFSVLAAPLPLKERKKHSHCPAGFFTDLRSALSRHTSSCASGPTARHCPHDQCTYVATNSSQLARHRRSHGERIKHHECHLCTFKSDQASHMKRHMLCHQGVKPYACPHCSFTCGSLENLRKHVLRSGRHQGLFLYHCRLCPYNTNTATELRAHLTTAHSNKYNAKSAIEAVKMHLIVEDTNQ</sequence>
<dbReference type="SUPFAM" id="SSF57667">
    <property type="entry name" value="beta-beta-alpha zinc fingers"/>
    <property type="match status" value="4"/>
</dbReference>
<evidence type="ECO:0000256" key="3">
    <source>
        <dbReference type="ARBA" id="ARBA00022771"/>
    </source>
</evidence>
<comment type="caution">
    <text evidence="8">The sequence shown here is derived from an EMBL/GenBank/DDBJ whole genome shotgun (WGS) entry which is preliminary data.</text>
</comment>
<reference evidence="8" key="1">
    <citation type="submission" date="2020-08" db="EMBL/GenBank/DDBJ databases">
        <title>Spodoptera exigua strain:BAW_Kor-Di-RS1 Genome sequencing and assembly.</title>
        <authorList>
            <person name="Kim J."/>
            <person name="Nam H.Y."/>
            <person name="Kwon M."/>
            <person name="Choi J.H."/>
            <person name="Cho S.R."/>
            <person name="Kim G.-H."/>
        </authorList>
    </citation>
    <scope>NUCLEOTIDE SEQUENCE</scope>
    <source>
        <strain evidence="8">BAW_Kor-Di-RS1</strain>
        <tissue evidence="8">Whole-body</tissue>
    </source>
</reference>
<dbReference type="EMBL" id="JACKWZ010000018">
    <property type="protein sequence ID" value="KAF9422262.1"/>
    <property type="molecule type" value="Genomic_DNA"/>
</dbReference>
<dbReference type="Proteomes" id="UP000648187">
    <property type="component" value="Unassembled WGS sequence"/>
</dbReference>
<keyword evidence="2" id="KW-0677">Repeat</keyword>
<gene>
    <name evidence="8" type="ORF">HW555_002071</name>
</gene>
<dbReference type="InterPro" id="IPR003604">
    <property type="entry name" value="Matrin/U1-like-C_Znf_C2H2"/>
</dbReference>
<keyword evidence="9" id="KW-1185">Reference proteome</keyword>
<protein>
    <recommendedName>
        <fullName evidence="7">C2H2-type domain-containing protein</fullName>
    </recommendedName>
</protein>
<evidence type="ECO:0000256" key="1">
    <source>
        <dbReference type="ARBA" id="ARBA00022723"/>
    </source>
</evidence>
<dbReference type="PROSITE" id="PS00028">
    <property type="entry name" value="ZINC_FINGER_C2H2_1"/>
    <property type="match status" value="5"/>
</dbReference>
<feature type="domain" description="C2H2-type" evidence="7">
    <location>
        <begin position="805"/>
        <end position="831"/>
    </location>
</feature>
<dbReference type="AlphaFoldDB" id="A0A835L9V4"/>
<dbReference type="PANTHER" id="PTHR24379">
    <property type="entry name" value="KRAB AND ZINC FINGER DOMAIN-CONTAINING"/>
    <property type="match status" value="1"/>
</dbReference>
<feature type="domain" description="C2H2-type" evidence="7">
    <location>
        <begin position="651"/>
        <end position="680"/>
    </location>
</feature>
<dbReference type="SMART" id="SM00451">
    <property type="entry name" value="ZnF_U1"/>
    <property type="match status" value="4"/>
</dbReference>
<evidence type="ECO:0000256" key="5">
    <source>
        <dbReference type="PROSITE-ProRule" id="PRU00042"/>
    </source>
</evidence>
<evidence type="ECO:0000256" key="2">
    <source>
        <dbReference type="ARBA" id="ARBA00022737"/>
    </source>
</evidence>
<dbReference type="PROSITE" id="PS50157">
    <property type="entry name" value="ZINC_FINGER_C2H2_2"/>
    <property type="match status" value="5"/>
</dbReference>
<dbReference type="Pfam" id="PF00096">
    <property type="entry name" value="zf-C2H2"/>
    <property type="match status" value="2"/>
</dbReference>
<evidence type="ECO:0000313" key="9">
    <source>
        <dbReference type="Proteomes" id="UP000648187"/>
    </source>
</evidence>
<organism evidence="8 9">
    <name type="scientific">Spodoptera exigua</name>
    <name type="common">Beet armyworm</name>
    <name type="synonym">Noctua fulgens</name>
    <dbReference type="NCBI Taxonomy" id="7107"/>
    <lineage>
        <taxon>Eukaryota</taxon>
        <taxon>Metazoa</taxon>
        <taxon>Ecdysozoa</taxon>
        <taxon>Arthropoda</taxon>
        <taxon>Hexapoda</taxon>
        <taxon>Insecta</taxon>
        <taxon>Pterygota</taxon>
        <taxon>Neoptera</taxon>
        <taxon>Endopterygota</taxon>
        <taxon>Lepidoptera</taxon>
        <taxon>Glossata</taxon>
        <taxon>Ditrysia</taxon>
        <taxon>Noctuoidea</taxon>
        <taxon>Noctuidae</taxon>
        <taxon>Amphipyrinae</taxon>
        <taxon>Spodoptera</taxon>
    </lineage>
</organism>
<dbReference type="Gene3D" id="3.30.160.60">
    <property type="entry name" value="Classic Zinc Finger"/>
    <property type="match status" value="6"/>
</dbReference>
<dbReference type="InterPro" id="IPR036236">
    <property type="entry name" value="Znf_C2H2_sf"/>
</dbReference>
<proteinExistence type="predicted"/>
<name>A0A835L9V4_SPOEX</name>
<feature type="compositionally biased region" description="Acidic residues" evidence="6">
    <location>
        <begin position="252"/>
        <end position="269"/>
    </location>
</feature>
<evidence type="ECO:0000256" key="6">
    <source>
        <dbReference type="SAM" id="MobiDB-lite"/>
    </source>
</evidence>
<feature type="non-terminal residue" evidence="8">
    <location>
        <position position="1"/>
    </location>
</feature>
<dbReference type="SMART" id="SM00355">
    <property type="entry name" value="ZnF_C2H2"/>
    <property type="match status" value="15"/>
</dbReference>